<keyword evidence="10" id="KW-1185">Reference proteome</keyword>
<sequence length="382" mass="42186">MRVTLLRLAKKFNDRTIVDVDRISIHVKGGNGGAGLARYNGVGGFGGNVYLLAKPKMRFDDISKQLREQGRAWAPHGTASISTKLVGGHAQHLMINVPVGVECVDRESRILLARCTKPYERYLVAQGGEGGNGDNGYAGVRGEKRNIELHLKLRPNIGLVGFPNAGKSTLMKALVPKKKVKIAAYPFTTTKPQMCYVSYEDEITSGDEEPFSLTIADLPGLIEGASKNRGRGDSFLKHLEYSDIIVMVVDVTGFQLRVSLTEPYRTALETVAILNQEIENYDLKLLQKPAVLVLNKTDLPGGAETASQLQELLRSQKWAESLSEELRPSNPMTFDEVIPASAKNFELGSLKPAVRKIYECLRPLRKMSLFENEQKSKGKFLV</sequence>
<evidence type="ECO:0000256" key="1">
    <source>
        <dbReference type="ARBA" id="ARBA00004604"/>
    </source>
</evidence>
<reference evidence="9" key="1">
    <citation type="submission" date="2023-06" db="EMBL/GenBank/DDBJ databases">
        <title>Genomic analysis of the entomopathogenic nematode Steinernema hermaphroditum.</title>
        <authorList>
            <person name="Schwarz E.M."/>
            <person name="Heppert J.K."/>
            <person name="Baniya A."/>
            <person name="Schwartz H.T."/>
            <person name="Tan C.-H."/>
            <person name="Antoshechkin I."/>
            <person name="Sternberg P.W."/>
            <person name="Goodrich-Blair H."/>
            <person name="Dillman A.R."/>
        </authorList>
    </citation>
    <scope>NUCLEOTIDE SEQUENCE</scope>
    <source>
        <strain evidence="9">PS9179</strain>
        <tissue evidence="9">Whole animal</tissue>
    </source>
</reference>
<dbReference type="InterPro" id="IPR031167">
    <property type="entry name" value="G_OBG"/>
</dbReference>
<dbReference type="Gene3D" id="3.40.50.300">
    <property type="entry name" value="P-loop containing nucleotide triphosphate hydrolases"/>
    <property type="match status" value="1"/>
</dbReference>
<evidence type="ECO:0008006" key="11">
    <source>
        <dbReference type="Google" id="ProtNLM"/>
    </source>
</evidence>
<dbReference type="Pfam" id="PF01018">
    <property type="entry name" value="GTP1_OBG"/>
    <property type="match status" value="1"/>
</dbReference>
<evidence type="ECO:0000256" key="2">
    <source>
        <dbReference type="ARBA" id="ARBA00007699"/>
    </source>
</evidence>
<keyword evidence="4" id="KW-0547">Nucleotide-binding</keyword>
<evidence type="ECO:0000259" key="7">
    <source>
        <dbReference type="PROSITE" id="PS51710"/>
    </source>
</evidence>
<dbReference type="InterPro" id="IPR006073">
    <property type="entry name" value="GTP-bd"/>
</dbReference>
<evidence type="ECO:0000313" key="9">
    <source>
        <dbReference type="EMBL" id="KAK0406578.1"/>
    </source>
</evidence>
<dbReference type="Gene3D" id="2.70.210.12">
    <property type="entry name" value="GTP1/OBG domain"/>
    <property type="match status" value="1"/>
</dbReference>
<dbReference type="GO" id="GO:0005730">
    <property type="term" value="C:nucleolus"/>
    <property type="evidence" value="ECO:0007669"/>
    <property type="project" value="UniProtKB-SubCell"/>
</dbReference>
<proteinExistence type="inferred from homology"/>
<protein>
    <recommendedName>
        <fullName evidence="11">OBG-type G domain-containing protein</fullName>
    </recommendedName>
</protein>
<dbReference type="Proteomes" id="UP001175271">
    <property type="component" value="Unassembled WGS sequence"/>
</dbReference>
<dbReference type="CDD" id="cd01898">
    <property type="entry name" value="Obg"/>
    <property type="match status" value="1"/>
</dbReference>
<dbReference type="PROSITE" id="PS51883">
    <property type="entry name" value="OBG"/>
    <property type="match status" value="1"/>
</dbReference>
<dbReference type="InterPro" id="IPR036726">
    <property type="entry name" value="GTP1_OBG_dom_sf"/>
</dbReference>
<evidence type="ECO:0000313" key="10">
    <source>
        <dbReference type="Proteomes" id="UP001175271"/>
    </source>
</evidence>
<dbReference type="GO" id="GO:0003924">
    <property type="term" value="F:GTPase activity"/>
    <property type="evidence" value="ECO:0007669"/>
    <property type="project" value="InterPro"/>
</dbReference>
<evidence type="ECO:0000256" key="6">
    <source>
        <dbReference type="ARBA" id="ARBA00023242"/>
    </source>
</evidence>
<comment type="caution">
    <text evidence="9">The sequence shown here is derived from an EMBL/GenBank/DDBJ whole genome shotgun (WGS) entry which is preliminary data.</text>
</comment>
<dbReference type="EMBL" id="JAUCMV010000004">
    <property type="protein sequence ID" value="KAK0406578.1"/>
    <property type="molecule type" value="Genomic_DNA"/>
</dbReference>
<comment type="subcellular location">
    <subcellularLocation>
        <location evidence="1">Nucleus</location>
        <location evidence="1">Nucleolus</location>
    </subcellularLocation>
</comment>
<dbReference type="Pfam" id="PF01926">
    <property type="entry name" value="MMR_HSR1"/>
    <property type="match status" value="1"/>
</dbReference>
<dbReference type="PRINTS" id="PR00326">
    <property type="entry name" value="GTP1OBG"/>
</dbReference>
<evidence type="ECO:0000259" key="8">
    <source>
        <dbReference type="PROSITE" id="PS51883"/>
    </source>
</evidence>
<dbReference type="InterPro" id="IPR014100">
    <property type="entry name" value="GTP-bd_Obg/CgtA"/>
</dbReference>
<dbReference type="GO" id="GO:0042254">
    <property type="term" value="P:ribosome biogenesis"/>
    <property type="evidence" value="ECO:0007669"/>
    <property type="project" value="UniProtKB-UniRule"/>
</dbReference>
<dbReference type="AlphaFoldDB" id="A0AA39LR68"/>
<keyword evidence="3" id="KW-0690">Ribosome biogenesis</keyword>
<comment type="similarity">
    <text evidence="2">Belongs to the TRAFAC class OBG-HflX-like GTPase superfamily. OBG GTPase family.</text>
</comment>
<keyword evidence="6" id="KW-0539">Nucleus</keyword>
<name>A0AA39LR68_9BILA</name>
<feature type="domain" description="OBG-type G" evidence="7">
    <location>
        <begin position="155"/>
        <end position="359"/>
    </location>
</feature>
<dbReference type="GO" id="GO:0005739">
    <property type="term" value="C:mitochondrion"/>
    <property type="evidence" value="ECO:0007669"/>
    <property type="project" value="TreeGrafter"/>
</dbReference>
<dbReference type="PANTHER" id="PTHR11702:SF43">
    <property type="entry name" value="GTP-BINDING PROTEIN 10"/>
    <property type="match status" value="1"/>
</dbReference>
<evidence type="ECO:0000256" key="5">
    <source>
        <dbReference type="ARBA" id="ARBA00023134"/>
    </source>
</evidence>
<gene>
    <name evidence="9" type="ORF">QR680_018664</name>
</gene>
<organism evidence="9 10">
    <name type="scientific">Steinernema hermaphroditum</name>
    <dbReference type="NCBI Taxonomy" id="289476"/>
    <lineage>
        <taxon>Eukaryota</taxon>
        <taxon>Metazoa</taxon>
        <taxon>Ecdysozoa</taxon>
        <taxon>Nematoda</taxon>
        <taxon>Chromadorea</taxon>
        <taxon>Rhabditida</taxon>
        <taxon>Tylenchina</taxon>
        <taxon>Panagrolaimomorpha</taxon>
        <taxon>Strongyloidoidea</taxon>
        <taxon>Steinernematidae</taxon>
        <taxon>Steinernema</taxon>
    </lineage>
</organism>
<dbReference type="GO" id="GO:0005525">
    <property type="term" value="F:GTP binding"/>
    <property type="evidence" value="ECO:0007669"/>
    <property type="project" value="UniProtKB-KW"/>
</dbReference>
<dbReference type="InterPro" id="IPR045086">
    <property type="entry name" value="OBG_GTPase"/>
</dbReference>
<dbReference type="PROSITE" id="PS51710">
    <property type="entry name" value="G_OBG"/>
    <property type="match status" value="1"/>
</dbReference>
<evidence type="ECO:0000256" key="4">
    <source>
        <dbReference type="ARBA" id="ARBA00022741"/>
    </source>
</evidence>
<dbReference type="GO" id="GO:0000287">
    <property type="term" value="F:magnesium ion binding"/>
    <property type="evidence" value="ECO:0007669"/>
    <property type="project" value="InterPro"/>
</dbReference>
<dbReference type="PANTHER" id="PTHR11702">
    <property type="entry name" value="DEVELOPMENTALLY REGULATED GTP-BINDING PROTEIN-RELATED"/>
    <property type="match status" value="1"/>
</dbReference>
<evidence type="ECO:0000256" key="3">
    <source>
        <dbReference type="ARBA" id="ARBA00022517"/>
    </source>
</evidence>
<dbReference type="InterPro" id="IPR006169">
    <property type="entry name" value="GTP1_OBG_dom"/>
</dbReference>
<keyword evidence="5" id="KW-0342">GTP-binding</keyword>
<accession>A0AA39LR68</accession>
<dbReference type="SUPFAM" id="SSF52540">
    <property type="entry name" value="P-loop containing nucleoside triphosphate hydrolases"/>
    <property type="match status" value="1"/>
</dbReference>
<dbReference type="PIRSF" id="PIRSF002401">
    <property type="entry name" value="GTP_bd_Obg/CgtA"/>
    <property type="match status" value="1"/>
</dbReference>
<dbReference type="InterPro" id="IPR027417">
    <property type="entry name" value="P-loop_NTPase"/>
</dbReference>
<feature type="domain" description="Obg" evidence="8">
    <location>
        <begin position="17"/>
        <end position="154"/>
    </location>
</feature>
<dbReference type="SUPFAM" id="SSF82051">
    <property type="entry name" value="Obg GTP-binding protein N-terminal domain"/>
    <property type="match status" value="1"/>
</dbReference>